<name>A0AAW0QI63_9PEZI</name>
<dbReference type="Proteomes" id="UP001392437">
    <property type="component" value="Unassembled WGS sequence"/>
</dbReference>
<gene>
    <name evidence="2" type="ORF">PG999_012338</name>
</gene>
<sequence>MLHADGDHEWTVVGSGVGDGQCEPSPLTQSSTSGPAATPAATQFQVLHTPELLESILASCGDMRAVLLAQRVSRFWRDVIRDSACSSSRRCRPFAPDEGLSPEELRAGFAINPLLRHHFPHWLQYHGHWPRRAGPPPSCVSEFGAVVFAPPAGGDEREVADAEEATGDDGSRYRFEEDSDDPQDRPDRPLFPPARHDAFTRAGASWRRMLVCQPASRGLAFRIRPYDPGEWRDVPGLLAPAACETNEDEENQRRRQQQHSGLRMGLLYDATLQMYWRRYALHLEGTGELTAPSCFNLYWVPPGCAGLWPFHAHQLNFGPSVAGLGVTVFAVLEEDPVPHPMNRRQRPPIVFAEPSRCEEHVDYHLPRFVGSRLD</sequence>
<organism evidence="2 3">
    <name type="scientific">Apiospora kogelbergensis</name>
    <dbReference type="NCBI Taxonomy" id="1337665"/>
    <lineage>
        <taxon>Eukaryota</taxon>
        <taxon>Fungi</taxon>
        <taxon>Dikarya</taxon>
        <taxon>Ascomycota</taxon>
        <taxon>Pezizomycotina</taxon>
        <taxon>Sordariomycetes</taxon>
        <taxon>Xylariomycetidae</taxon>
        <taxon>Amphisphaeriales</taxon>
        <taxon>Apiosporaceae</taxon>
        <taxon>Apiospora</taxon>
    </lineage>
</organism>
<feature type="compositionally biased region" description="Basic and acidic residues" evidence="1">
    <location>
        <begin position="169"/>
        <end position="195"/>
    </location>
</feature>
<comment type="caution">
    <text evidence="2">The sequence shown here is derived from an EMBL/GenBank/DDBJ whole genome shotgun (WGS) entry which is preliminary data.</text>
</comment>
<dbReference type="AlphaFoldDB" id="A0AAW0QI63"/>
<evidence type="ECO:0000256" key="1">
    <source>
        <dbReference type="SAM" id="MobiDB-lite"/>
    </source>
</evidence>
<feature type="compositionally biased region" description="Low complexity" evidence="1">
    <location>
        <begin position="28"/>
        <end position="37"/>
    </location>
</feature>
<accession>A0AAW0QI63</accession>
<reference evidence="2 3" key="1">
    <citation type="submission" date="2023-01" db="EMBL/GenBank/DDBJ databases">
        <title>Analysis of 21 Apiospora genomes using comparative genomics revels a genus with tremendous synthesis potential of carbohydrate active enzymes and secondary metabolites.</title>
        <authorList>
            <person name="Sorensen T."/>
        </authorList>
    </citation>
    <scope>NUCLEOTIDE SEQUENCE [LARGE SCALE GENOMIC DNA]</scope>
    <source>
        <strain evidence="2 3">CBS 117206</strain>
    </source>
</reference>
<feature type="region of interest" description="Disordered" evidence="1">
    <location>
        <begin position="152"/>
        <end position="195"/>
    </location>
</feature>
<evidence type="ECO:0000313" key="3">
    <source>
        <dbReference type="Proteomes" id="UP001392437"/>
    </source>
</evidence>
<keyword evidence="3" id="KW-1185">Reference proteome</keyword>
<evidence type="ECO:0000313" key="2">
    <source>
        <dbReference type="EMBL" id="KAK8101964.1"/>
    </source>
</evidence>
<proteinExistence type="predicted"/>
<protein>
    <recommendedName>
        <fullName evidence="4">F-box domain-containing protein</fullName>
    </recommendedName>
</protein>
<feature type="region of interest" description="Disordered" evidence="1">
    <location>
        <begin position="13"/>
        <end position="37"/>
    </location>
</feature>
<dbReference type="EMBL" id="JAQQWP010000009">
    <property type="protein sequence ID" value="KAK8101964.1"/>
    <property type="molecule type" value="Genomic_DNA"/>
</dbReference>
<evidence type="ECO:0008006" key="4">
    <source>
        <dbReference type="Google" id="ProtNLM"/>
    </source>
</evidence>